<proteinExistence type="predicted"/>
<reference evidence="2" key="1">
    <citation type="journal article" date="2020" name="Microbiol. Resour. Announc.">
        <title>Complete Genome Sequence of Geobacillus sp. Strain E55-1, Isolated from Mine Geyser in Japan.</title>
        <authorList>
            <person name="Miyazaki K."/>
            <person name="Hase E."/>
            <person name="Tokito N."/>
        </authorList>
    </citation>
    <scope>NUCLEOTIDE SEQUENCE [LARGE SCALE GENOMIC DNA]</scope>
    <source>
        <strain evidence="2">E55-1</strain>
    </source>
</reference>
<dbReference type="AlphaFoldDB" id="A0A679FPN4"/>
<evidence type="ECO:0000313" key="2">
    <source>
        <dbReference type="Proteomes" id="UP000501421"/>
    </source>
</evidence>
<evidence type="ECO:0000313" key="1">
    <source>
        <dbReference type="EMBL" id="BBW97990.1"/>
    </source>
</evidence>
<organism evidence="1 2">
    <name type="scientific">Geobacillus subterraneus</name>
    <dbReference type="NCBI Taxonomy" id="129338"/>
    <lineage>
        <taxon>Bacteria</taxon>
        <taxon>Bacillati</taxon>
        <taxon>Bacillota</taxon>
        <taxon>Bacilli</taxon>
        <taxon>Bacillales</taxon>
        <taxon>Anoxybacillaceae</taxon>
        <taxon>Geobacillus</taxon>
    </lineage>
</organism>
<dbReference type="EMBL" id="AP022557">
    <property type="protein sequence ID" value="BBW97990.1"/>
    <property type="molecule type" value="Genomic_DNA"/>
</dbReference>
<gene>
    <name evidence="1" type="ORF">GsuE55_28230</name>
</gene>
<sequence>MKNEQRNYWKKCNKMNYIHSLSFGRNKIYRQINLINQYESVAKCIMDSNGCIKRTQKIHPSWKSF</sequence>
<name>A0A679FPN4_9BACL</name>
<protein>
    <submittedName>
        <fullName evidence="1">Uncharacterized protein</fullName>
    </submittedName>
</protein>
<dbReference type="Proteomes" id="UP000501421">
    <property type="component" value="Chromosome"/>
</dbReference>
<keyword evidence="2" id="KW-1185">Reference proteome</keyword>
<accession>A0A679FPN4</accession>